<dbReference type="AlphaFoldDB" id="A0A1I1R1L7"/>
<dbReference type="SUPFAM" id="SSF51206">
    <property type="entry name" value="cAMP-binding domain-like"/>
    <property type="match status" value="1"/>
</dbReference>
<reference evidence="2 3" key="1">
    <citation type="submission" date="2016-10" db="EMBL/GenBank/DDBJ databases">
        <authorList>
            <person name="de Groot N.N."/>
        </authorList>
    </citation>
    <scope>NUCLEOTIDE SEQUENCE [LARGE SCALE GENOMIC DNA]</scope>
    <source>
        <strain evidence="2 3">DSM 12992</strain>
    </source>
</reference>
<name>A0A1I1R1L7_9CLOT</name>
<dbReference type="InterPro" id="IPR014710">
    <property type="entry name" value="RmlC-like_jellyroll"/>
</dbReference>
<keyword evidence="2" id="KW-0418">Kinase</keyword>
<dbReference type="Pfam" id="PF00027">
    <property type="entry name" value="cNMP_binding"/>
    <property type="match status" value="1"/>
</dbReference>
<protein>
    <submittedName>
        <fullName evidence="2">cAMP-binding domain of CRP or a regulatory subunit of cAMP-dependent protein kinases</fullName>
    </submittedName>
</protein>
<organism evidence="2 3">
    <name type="scientific">Clostridium uliginosum</name>
    <dbReference type="NCBI Taxonomy" id="119641"/>
    <lineage>
        <taxon>Bacteria</taxon>
        <taxon>Bacillati</taxon>
        <taxon>Bacillota</taxon>
        <taxon>Clostridia</taxon>
        <taxon>Eubacteriales</taxon>
        <taxon>Clostridiaceae</taxon>
        <taxon>Clostridium</taxon>
    </lineage>
</organism>
<dbReference type="InterPro" id="IPR050397">
    <property type="entry name" value="Env_Response_Regulators"/>
</dbReference>
<evidence type="ECO:0000259" key="1">
    <source>
        <dbReference type="PROSITE" id="PS50042"/>
    </source>
</evidence>
<evidence type="ECO:0000313" key="3">
    <source>
        <dbReference type="Proteomes" id="UP000199263"/>
    </source>
</evidence>
<dbReference type="GO" id="GO:0016301">
    <property type="term" value="F:kinase activity"/>
    <property type="evidence" value="ECO:0007669"/>
    <property type="project" value="UniProtKB-KW"/>
</dbReference>
<dbReference type="Gene3D" id="2.60.120.10">
    <property type="entry name" value="Jelly Rolls"/>
    <property type="match status" value="1"/>
</dbReference>
<gene>
    <name evidence="2" type="ORF">SAMN05421842_12739</name>
</gene>
<feature type="domain" description="Cyclic nucleotide-binding" evidence="1">
    <location>
        <begin position="2"/>
        <end position="122"/>
    </location>
</feature>
<dbReference type="PANTHER" id="PTHR24567:SF26">
    <property type="entry name" value="REGULATORY PROTEIN YEIL"/>
    <property type="match status" value="1"/>
</dbReference>
<dbReference type="Proteomes" id="UP000199263">
    <property type="component" value="Unassembled WGS sequence"/>
</dbReference>
<dbReference type="GO" id="GO:0003700">
    <property type="term" value="F:DNA-binding transcription factor activity"/>
    <property type="evidence" value="ECO:0007669"/>
    <property type="project" value="TreeGrafter"/>
</dbReference>
<keyword evidence="3" id="KW-1185">Reference proteome</keyword>
<dbReference type="InterPro" id="IPR018490">
    <property type="entry name" value="cNMP-bd_dom_sf"/>
</dbReference>
<dbReference type="OrthoDB" id="1896386at2"/>
<dbReference type="PROSITE" id="PS50042">
    <property type="entry name" value="CNMP_BINDING_3"/>
    <property type="match status" value="1"/>
</dbReference>
<keyword evidence="2" id="KW-0808">Transferase</keyword>
<dbReference type="GO" id="GO:0005829">
    <property type="term" value="C:cytosol"/>
    <property type="evidence" value="ECO:0007669"/>
    <property type="project" value="TreeGrafter"/>
</dbReference>
<sequence>MNLKKLVENAPDNVKKSFIYRKHCKDSSIISPGEGNDYLFILISGSANVIMYSFSGTVLTFFTYQAYSCFGELELFNKNTKTFYIKSQTNCETISIPKNTVFEWMKLDFEFTKYLIEQLTEKLIKNSNAFINVSLLSIKDRLLNNIYSHYLANDLSILIKELICSETCIPLRSLNRAIVECKSDGFIDFKDKRFQILSISKLESHLKSLI</sequence>
<evidence type="ECO:0000313" key="2">
    <source>
        <dbReference type="EMBL" id="SFD25433.1"/>
    </source>
</evidence>
<proteinExistence type="predicted"/>
<accession>A0A1I1R1L7</accession>
<dbReference type="PANTHER" id="PTHR24567">
    <property type="entry name" value="CRP FAMILY TRANSCRIPTIONAL REGULATORY PROTEIN"/>
    <property type="match status" value="1"/>
</dbReference>
<dbReference type="EMBL" id="FOMG01000027">
    <property type="protein sequence ID" value="SFD25433.1"/>
    <property type="molecule type" value="Genomic_DNA"/>
</dbReference>
<dbReference type="STRING" id="119641.SAMN05421842_12739"/>
<dbReference type="RefSeq" id="WP_090093436.1">
    <property type="nucleotide sequence ID" value="NZ_FOMG01000027.1"/>
</dbReference>
<dbReference type="InterPro" id="IPR000595">
    <property type="entry name" value="cNMP-bd_dom"/>
</dbReference>
<dbReference type="CDD" id="cd00038">
    <property type="entry name" value="CAP_ED"/>
    <property type="match status" value="1"/>
</dbReference>